<sequence length="307" mass="31707">MKKCLALDIGGSKLIVALVDESGNVLCQEKTAFSPRPTQEEVLEKILSSVARLPMAGEAAACGATIPGLADPEKGLWVYAPYSGIGDFPIAQLLGERLGLDVYIENDVNACALAEQRWGVCREMRDYLWITVSNGVGGALVLNGQLYAGAGGNAGEIGHLTVESGGPLCPCGKRGCLEACAAGPGIARRYRQAAGLPEGDPIDAAQIAARARAGEAEALAVWRKTGNYLGRAIAAATNLLNLQAAIIGGGVSLSFDLLQEGIAQVYGQEVFATANAGMPILQTGLGYEAGLRGAAALAFQGLEHQNA</sequence>
<accession>A0A926D1Y9</accession>
<evidence type="ECO:0000313" key="3">
    <source>
        <dbReference type="Proteomes" id="UP000654279"/>
    </source>
</evidence>
<dbReference type="PANTHER" id="PTHR18964">
    <property type="entry name" value="ROK (REPRESSOR, ORF, KINASE) FAMILY"/>
    <property type="match status" value="1"/>
</dbReference>
<dbReference type="PANTHER" id="PTHR18964:SF149">
    <property type="entry name" value="BIFUNCTIONAL UDP-N-ACETYLGLUCOSAMINE 2-EPIMERASE_N-ACETYLMANNOSAMINE KINASE"/>
    <property type="match status" value="1"/>
</dbReference>
<dbReference type="PROSITE" id="PS01125">
    <property type="entry name" value="ROK"/>
    <property type="match status" value="1"/>
</dbReference>
<dbReference type="InterPro" id="IPR049874">
    <property type="entry name" value="ROK_cs"/>
</dbReference>
<name>A0A926D1Y9_9FIRM</name>
<protein>
    <submittedName>
        <fullName evidence="2">ROK family protein</fullName>
    </submittedName>
</protein>
<dbReference type="InterPro" id="IPR000600">
    <property type="entry name" value="ROK"/>
</dbReference>
<dbReference type="Proteomes" id="UP000654279">
    <property type="component" value="Unassembled WGS sequence"/>
</dbReference>
<proteinExistence type="inferred from homology"/>
<dbReference type="Pfam" id="PF00480">
    <property type="entry name" value="ROK"/>
    <property type="match status" value="1"/>
</dbReference>
<comment type="caution">
    <text evidence="2">The sequence shown here is derived from an EMBL/GenBank/DDBJ whole genome shotgun (WGS) entry which is preliminary data.</text>
</comment>
<keyword evidence="3" id="KW-1185">Reference proteome</keyword>
<organism evidence="2 3">
    <name type="scientific">Luoshenia tenuis</name>
    <dbReference type="NCBI Taxonomy" id="2763654"/>
    <lineage>
        <taxon>Bacteria</taxon>
        <taxon>Bacillati</taxon>
        <taxon>Bacillota</taxon>
        <taxon>Clostridia</taxon>
        <taxon>Christensenellales</taxon>
        <taxon>Christensenellaceae</taxon>
        <taxon>Luoshenia</taxon>
    </lineage>
</organism>
<dbReference type="InterPro" id="IPR043129">
    <property type="entry name" value="ATPase_NBD"/>
</dbReference>
<dbReference type="Gene3D" id="3.30.420.40">
    <property type="match status" value="2"/>
</dbReference>
<comment type="similarity">
    <text evidence="1">Belongs to the ROK (NagC/XylR) family.</text>
</comment>
<evidence type="ECO:0000313" key="2">
    <source>
        <dbReference type="EMBL" id="MBC8530019.1"/>
    </source>
</evidence>
<reference evidence="2" key="1">
    <citation type="submission" date="2020-08" db="EMBL/GenBank/DDBJ databases">
        <title>Genome public.</title>
        <authorList>
            <person name="Liu C."/>
            <person name="Sun Q."/>
        </authorList>
    </citation>
    <scope>NUCLEOTIDE SEQUENCE</scope>
    <source>
        <strain evidence="2">NSJ-44</strain>
    </source>
</reference>
<evidence type="ECO:0000256" key="1">
    <source>
        <dbReference type="ARBA" id="ARBA00006479"/>
    </source>
</evidence>
<dbReference type="RefSeq" id="WP_249285785.1">
    <property type="nucleotide sequence ID" value="NZ_JACRSO010000005.1"/>
</dbReference>
<dbReference type="EMBL" id="JACRSO010000005">
    <property type="protein sequence ID" value="MBC8530019.1"/>
    <property type="molecule type" value="Genomic_DNA"/>
</dbReference>
<dbReference type="SUPFAM" id="SSF53067">
    <property type="entry name" value="Actin-like ATPase domain"/>
    <property type="match status" value="1"/>
</dbReference>
<gene>
    <name evidence="2" type="ORF">H8699_11315</name>
</gene>
<dbReference type="AlphaFoldDB" id="A0A926D1Y9"/>